<reference evidence="2" key="1">
    <citation type="journal article" date="2023" name="Mol. Phylogenet. Evol.">
        <title>Genome-scale phylogeny and comparative genomics of the fungal order Sordariales.</title>
        <authorList>
            <person name="Hensen N."/>
            <person name="Bonometti L."/>
            <person name="Westerberg I."/>
            <person name="Brannstrom I.O."/>
            <person name="Guillou S."/>
            <person name="Cros-Aarteil S."/>
            <person name="Calhoun S."/>
            <person name="Haridas S."/>
            <person name="Kuo A."/>
            <person name="Mondo S."/>
            <person name="Pangilinan J."/>
            <person name="Riley R."/>
            <person name="LaButti K."/>
            <person name="Andreopoulos B."/>
            <person name="Lipzen A."/>
            <person name="Chen C."/>
            <person name="Yan M."/>
            <person name="Daum C."/>
            <person name="Ng V."/>
            <person name="Clum A."/>
            <person name="Steindorff A."/>
            <person name="Ohm R.A."/>
            <person name="Martin F."/>
            <person name="Silar P."/>
            <person name="Natvig D.O."/>
            <person name="Lalanne C."/>
            <person name="Gautier V."/>
            <person name="Ament-Velasquez S.L."/>
            <person name="Kruys A."/>
            <person name="Hutchinson M.I."/>
            <person name="Powell A.J."/>
            <person name="Barry K."/>
            <person name="Miller A.N."/>
            <person name="Grigoriev I.V."/>
            <person name="Debuchy R."/>
            <person name="Gladieux P."/>
            <person name="Hiltunen Thoren M."/>
            <person name="Johannesson H."/>
        </authorList>
    </citation>
    <scope>NUCLEOTIDE SEQUENCE</scope>
    <source>
        <strain evidence="2">CBS 315.58</strain>
    </source>
</reference>
<comment type="caution">
    <text evidence="2">The sequence shown here is derived from an EMBL/GenBank/DDBJ whole genome shotgun (WGS) entry which is preliminary data.</text>
</comment>
<proteinExistence type="predicted"/>
<evidence type="ECO:0008006" key="4">
    <source>
        <dbReference type="Google" id="ProtNLM"/>
    </source>
</evidence>
<evidence type="ECO:0000256" key="1">
    <source>
        <dbReference type="SAM" id="MobiDB-lite"/>
    </source>
</evidence>
<dbReference type="EMBL" id="MU863875">
    <property type="protein sequence ID" value="KAK4205789.1"/>
    <property type="molecule type" value="Genomic_DNA"/>
</dbReference>
<reference evidence="2" key="2">
    <citation type="submission" date="2023-05" db="EMBL/GenBank/DDBJ databases">
        <authorList>
            <consortium name="Lawrence Berkeley National Laboratory"/>
            <person name="Steindorff A."/>
            <person name="Hensen N."/>
            <person name="Bonometti L."/>
            <person name="Westerberg I."/>
            <person name="Brannstrom I.O."/>
            <person name="Guillou S."/>
            <person name="Cros-Aarteil S."/>
            <person name="Calhoun S."/>
            <person name="Haridas S."/>
            <person name="Kuo A."/>
            <person name="Mondo S."/>
            <person name="Pangilinan J."/>
            <person name="Riley R."/>
            <person name="Labutti K."/>
            <person name="Andreopoulos B."/>
            <person name="Lipzen A."/>
            <person name="Chen C."/>
            <person name="Yanf M."/>
            <person name="Daum C."/>
            <person name="Ng V."/>
            <person name="Clum A."/>
            <person name="Ohm R."/>
            <person name="Martin F."/>
            <person name="Silar P."/>
            <person name="Natvig D."/>
            <person name="Lalanne C."/>
            <person name="Gautier V."/>
            <person name="Ament-Velasquez S.L."/>
            <person name="Kruys A."/>
            <person name="Hutchinson M.I."/>
            <person name="Powell A.J."/>
            <person name="Barry K."/>
            <person name="Miller A.N."/>
            <person name="Grigoriev I.V."/>
            <person name="Debuchy R."/>
            <person name="Gladieux P."/>
            <person name="Thoren M.H."/>
            <person name="Johannesson H."/>
        </authorList>
    </citation>
    <scope>NUCLEOTIDE SEQUENCE</scope>
    <source>
        <strain evidence="2">CBS 315.58</strain>
    </source>
</reference>
<organism evidence="2 3">
    <name type="scientific">Triangularia verruculosa</name>
    <dbReference type="NCBI Taxonomy" id="2587418"/>
    <lineage>
        <taxon>Eukaryota</taxon>
        <taxon>Fungi</taxon>
        <taxon>Dikarya</taxon>
        <taxon>Ascomycota</taxon>
        <taxon>Pezizomycotina</taxon>
        <taxon>Sordariomycetes</taxon>
        <taxon>Sordariomycetidae</taxon>
        <taxon>Sordariales</taxon>
        <taxon>Podosporaceae</taxon>
        <taxon>Triangularia</taxon>
    </lineage>
</organism>
<name>A0AAN6XRY5_9PEZI</name>
<gene>
    <name evidence="2" type="ORF">QBC40DRAFT_270878</name>
</gene>
<evidence type="ECO:0000313" key="2">
    <source>
        <dbReference type="EMBL" id="KAK4205789.1"/>
    </source>
</evidence>
<keyword evidence="3" id="KW-1185">Reference proteome</keyword>
<feature type="compositionally biased region" description="Basic and acidic residues" evidence="1">
    <location>
        <begin position="364"/>
        <end position="376"/>
    </location>
</feature>
<sequence>MCFQPYTTMAANEKSDTGTRVRHLPPEIWLMILDILTPSFFQDDIRRLTICKQWYYLVEPFLYNRIEWTPGVISRIVHSKSALIDEKLLVLRESLHTVTIVSKGPDFYYNTSANLPKFYNKLSEFQRLKSIRFVANHRDSFWAWPYIHKNGHLPIVRLENLVTGISSSTLSHAKSVKHTPWNSVTSLDIDLDGSFITWGGKTGHLCTILRPLTKRLHTLRIRTHWICPDVLGPLEKGEVYSVRYLRINLHLPVSVVNPKLNRAGMCSHGNRRLPDRPTGNSVYTWPQTDRWYDCTLESAMRRAMRRMISATPPDRRVELVHLAPNGEVHIWNAATDECVRDETVEKIDLGKWLSSEGECFSRDEDCREDGLQKGDEASEEEDE</sequence>
<dbReference type="Proteomes" id="UP001303160">
    <property type="component" value="Unassembled WGS sequence"/>
</dbReference>
<dbReference type="AlphaFoldDB" id="A0AAN6XRY5"/>
<feature type="region of interest" description="Disordered" evidence="1">
    <location>
        <begin position="364"/>
        <end position="383"/>
    </location>
</feature>
<protein>
    <recommendedName>
        <fullName evidence="4">F-box domain-containing protein</fullName>
    </recommendedName>
</protein>
<evidence type="ECO:0000313" key="3">
    <source>
        <dbReference type="Proteomes" id="UP001303160"/>
    </source>
</evidence>
<accession>A0AAN6XRY5</accession>